<evidence type="ECO:0000313" key="1">
    <source>
        <dbReference type="EMBL" id="MFD1528996.1"/>
    </source>
</evidence>
<comment type="caution">
    <text evidence="1">The sequence shown here is derived from an EMBL/GenBank/DDBJ whole genome shotgun (WGS) entry which is preliminary data.</text>
</comment>
<accession>A0ABW4FEM8</accession>
<reference evidence="2" key="1">
    <citation type="journal article" date="2019" name="Int. J. Syst. Evol. Microbiol.">
        <title>The Global Catalogue of Microorganisms (GCM) 10K type strain sequencing project: providing services to taxonomists for standard genome sequencing and annotation.</title>
        <authorList>
            <consortium name="The Broad Institute Genomics Platform"/>
            <consortium name="The Broad Institute Genome Sequencing Center for Infectious Disease"/>
            <person name="Wu L."/>
            <person name="Ma J."/>
        </authorList>
    </citation>
    <scope>NUCLEOTIDE SEQUENCE [LARGE SCALE GENOMIC DNA]</scope>
    <source>
        <strain evidence="2">JCM 12165</strain>
    </source>
</reference>
<dbReference type="Proteomes" id="UP001597145">
    <property type="component" value="Unassembled WGS sequence"/>
</dbReference>
<organism evidence="1 2">
    <name type="scientific">Pseudonocardia aurantiaca</name>
    <dbReference type="NCBI Taxonomy" id="75290"/>
    <lineage>
        <taxon>Bacteria</taxon>
        <taxon>Bacillati</taxon>
        <taxon>Actinomycetota</taxon>
        <taxon>Actinomycetes</taxon>
        <taxon>Pseudonocardiales</taxon>
        <taxon>Pseudonocardiaceae</taxon>
        <taxon>Pseudonocardia</taxon>
    </lineage>
</organism>
<dbReference type="RefSeq" id="WP_343974721.1">
    <property type="nucleotide sequence ID" value="NZ_BAAAJG010000008.1"/>
</dbReference>
<proteinExistence type="predicted"/>
<gene>
    <name evidence="1" type="ORF">ACFSCY_06050</name>
</gene>
<keyword evidence="2" id="KW-1185">Reference proteome</keyword>
<evidence type="ECO:0000313" key="2">
    <source>
        <dbReference type="Proteomes" id="UP001597145"/>
    </source>
</evidence>
<dbReference type="EMBL" id="JBHUCP010000004">
    <property type="protein sequence ID" value="MFD1528996.1"/>
    <property type="molecule type" value="Genomic_DNA"/>
</dbReference>
<name>A0ABW4FEM8_9PSEU</name>
<sequence>MLDQTRTDLRRLEDAYIEAVNSAIGEGREDLVEELVASYPDAALRLLTTDEHRRAA</sequence>
<protein>
    <submittedName>
        <fullName evidence="1">Uncharacterized protein</fullName>
    </submittedName>
</protein>